<evidence type="ECO:0000256" key="1">
    <source>
        <dbReference type="SAM" id="Phobius"/>
    </source>
</evidence>
<keyword evidence="1" id="KW-0812">Transmembrane</keyword>
<name>A0A3B7MIK2_9BACT</name>
<dbReference type="SUPFAM" id="SSF50965">
    <property type="entry name" value="Galactose oxidase, central domain"/>
    <property type="match status" value="1"/>
</dbReference>
<dbReference type="KEGG" id="pseg:D3H65_03720"/>
<organism evidence="2 3">
    <name type="scientific">Paraflavitalea soli</name>
    <dbReference type="NCBI Taxonomy" id="2315862"/>
    <lineage>
        <taxon>Bacteria</taxon>
        <taxon>Pseudomonadati</taxon>
        <taxon>Bacteroidota</taxon>
        <taxon>Chitinophagia</taxon>
        <taxon>Chitinophagales</taxon>
        <taxon>Chitinophagaceae</taxon>
        <taxon>Paraflavitalea</taxon>
    </lineage>
</organism>
<dbReference type="RefSeq" id="WP_119048971.1">
    <property type="nucleotide sequence ID" value="NZ_CP032157.1"/>
</dbReference>
<feature type="transmembrane region" description="Helical" evidence="1">
    <location>
        <begin position="547"/>
        <end position="566"/>
    </location>
</feature>
<dbReference type="GO" id="GO:0003677">
    <property type="term" value="F:DNA binding"/>
    <property type="evidence" value="ECO:0007669"/>
    <property type="project" value="TreeGrafter"/>
</dbReference>
<reference evidence="2 3" key="1">
    <citation type="submission" date="2018-09" db="EMBL/GenBank/DDBJ databases">
        <title>Genome sequencing of strain 6GH32-13.</title>
        <authorList>
            <person name="Weon H.-Y."/>
            <person name="Heo J."/>
            <person name="Kwon S.-W."/>
        </authorList>
    </citation>
    <scope>NUCLEOTIDE SEQUENCE [LARGE SCALE GENOMIC DNA]</scope>
    <source>
        <strain evidence="2 3">5GH32-13</strain>
    </source>
</reference>
<dbReference type="EMBL" id="CP032157">
    <property type="protein sequence ID" value="AXY73133.1"/>
    <property type="molecule type" value="Genomic_DNA"/>
</dbReference>
<dbReference type="OrthoDB" id="1110630at2"/>
<keyword evidence="1" id="KW-0472">Membrane</keyword>
<dbReference type="GO" id="GO:0006355">
    <property type="term" value="P:regulation of DNA-templated transcription"/>
    <property type="evidence" value="ECO:0007669"/>
    <property type="project" value="TreeGrafter"/>
</dbReference>
<keyword evidence="3" id="KW-1185">Reference proteome</keyword>
<accession>A0A3B7MIK2</accession>
<dbReference type="PANTHER" id="PTHR35807:SF1">
    <property type="entry name" value="TRANSCRIPTIONAL REGULATOR REDD"/>
    <property type="match status" value="1"/>
</dbReference>
<dbReference type="Gene3D" id="2.120.10.80">
    <property type="entry name" value="Kelch-type beta propeller"/>
    <property type="match status" value="1"/>
</dbReference>
<sequence length="850" mass="95385">MGRLLLLVCFVLIANSVFCQSHGLRFSSHEVVPEKRTSLNLTPKDPLCLKQAAEISFDLAFTPNLETYFGYIMRLVTGNNQNIDIVYNQKLQKFNFVIGETVSGEFTIDSMHLYGQWSQFKVTLDAKTQEAGFYLNNQLVSKGKANISHATCYRIFFGANDFTGFQITDIPPMNIRDIRIAEGTAQVAYYPLSESSGNECADEIKNKVALVTNPVWIKPRHQNWVQAAAVETRGVASVAFDKHTERLYIVSPDSLYQYSFKNGQLTGTKLTVGRDTLPPGNQSVCNAAGNALYNFNIDEKKVSTWQPQAGKWDLNFTPGQLTVYWQANKFLSPADSSLYIIGGYGQLQYKNEVQRYHFPTKEWESIDPGGDFFMPRYLAALGTNNAGDTAYIIGGFGSKTGDQTINPKYSYELIAFSVKSNTFKSLFHLKEPPNQFCFANSLVIDSATRDFYALIHPIDRFNSVLQLMKGSLQSPDYQLMGDTIPYAFHDIESFADLYYCPVSKKLVAVTLFTNKQNITSVKVYTIDFPPNKLVAAATQVAKPSRDWVWFLIAGLLVAVGVLAMMWRKKRADQLAHQEANWQAAIPGKATAPAVTAHAVPGITELAGSKEVAAINLFGQLEVFDKEGNDITKMFTPLLKELFLLVLIHTYKDGRGIASEKLYETLWSDKPIKDARNNFSVNVVKLKGILEKIGDCHIGKETGKWKLDILNNSIKVDFQQYMELVSHKTAINKAYAHELVQIVGRGAFLSTMHYSWLDDIKSDVSGKTIDILLSYISTADPLADAEFIIKATNCIFFSDQLNEEALVWKCKCLVLLGRHGMAKDAYLKFAKEYRENYGQDFERSFTEMTGQ</sequence>
<gene>
    <name evidence="2" type="ORF">D3H65_03720</name>
</gene>
<dbReference type="InterPro" id="IPR015915">
    <property type="entry name" value="Kelch-typ_b-propeller"/>
</dbReference>
<dbReference type="Proteomes" id="UP000263900">
    <property type="component" value="Chromosome"/>
</dbReference>
<dbReference type="InterPro" id="IPR011043">
    <property type="entry name" value="Gal_Oxase/kelch_b-propeller"/>
</dbReference>
<dbReference type="InterPro" id="IPR051677">
    <property type="entry name" value="AfsR-DnrI-RedD_regulator"/>
</dbReference>
<evidence type="ECO:0000313" key="2">
    <source>
        <dbReference type="EMBL" id="AXY73133.1"/>
    </source>
</evidence>
<proteinExistence type="predicted"/>
<keyword evidence="1" id="KW-1133">Transmembrane helix</keyword>
<evidence type="ECO:0000313" key="3">
    <source>
        <dbReference type="Proteomes" id="UP000263900"/>
    </source>
</evidence>
<dbReference type="AlphaFoldDB" id="A0A3B7MIK2"/>
<dbReference type="PANTHER" id="PTHR35807">
    <property type="entry name" value="TRANSCRIPTIONAL REGULATOR REDD-RELATED"/>
    <property type="match status" value="1"/>
</dbReference>
<protein>
    <submittedName>
        <fullName evidence="2">Galactose oxidase</fullName>
    </submittedName>
</protein>